<accession>A0A7W2M3X2</accession>
<dbReference type="Proteomes" id="UP000541857">
    <property type="component" value="Unassembled WGS sequence"/>
</dbReference>
<gene>
    <name evidence="2" type="ORF">H3Z82_05570</name>
</gene>
<protein>
    <submittedName>
        <fullName evidence="2">Uncharacterized protein</fullName>
    </submittedName>
</protein>
<organism evidence="2 3">
    <name type="scientific">Gelidibacter maritimus</name>
    <dbReference type="NCBI Taxonomy" id="2761487"/>
    <lineage>
        <taxon>Bacteria</taxon>
        <taxon>Pseudomonadati</taxon>
        <taxon>Bacteroidota</taxon>
        <taxon>Flavobacteriia</taxon>
        <taxon>Flavobacteriales</taxon>
        <taxon>Flavobacteriaceae</taxon>
        <taxon>Gelidibacter</taxon>
    </lineage>
</organism>
<evidence type="ECO:0000313" key="2">
    <source>
        <dbReference type="EMBL" id="MBA6152192.1"/>
    </source>
</evidence>
<reference evidence="2 3" key="1">
    <citation type="submission" date="2020-07" db="EMBL/GenBank/DDBJ databases">
        <title>Bacterium isolated from marine sediment.</title>
        <authorList>
            <person name="Shang D."/>
        </authorList>
    </citation>
    <scope>NUCLEOTIDE SEQUENCE [LARGE SCALE GENOMIC DNA]</scope>
    <source>
        <strain evidence="2 3">F6074</strain>
    </source>
</reference>
<name>A0A7W2M3X2_9FLAO</name>
<feature type="coiled-coil region" evidence="1">
    <location>
        <begin position="71"/>
        <end position="105"/>
    </location>
</feature>
<comment type="caution">
    <text evidence="2">The sequence shown here is derived from an EMBL/GenBank/DDBJ whole genome shotgun (WGS) entry which is preliminary data.</text>
</comment>
<evidence type="ECO:0000256" key="1">
    <source>
        <dbReference type="SAM" id="Coils"/>
    </source>
</evidence>
<evidence type="ECO:0000313" key="3">
    <source>
        <dbReference type="Proteomes" id="UP000541857"/>
    </source>
</evidence>
<proteinExistence type="predicted"/>
<dbReference type="RefSeq" id="WP_182203450.1">
    <property type="nucleotide sequence ID" value="NZ_JACGLT010000003.1"/>
</dbReference>
<keyword evidence="3" id="KW-1185">Reference proteome</keyword>
<sequence length="129" mass="14927">MSGLIFIIGAAVGGGACYFYFSKSDKALKQQLNDVNQNLLTQQKTASLELKDLEYELQLKGHELKKTLKENDSTEDRIDDLHFDLSKLKKENQYLKEENEKFSSITREYEMLFKAKKDEIAKLKSQLNK</sequence>
<dbReference type="EMBL" id="JACGLT010000003">
    <property type="protein sequence ID" value="MBA6152192.1"/>
    <property type="molecule type" value="Genomic_DNA"/>
</dbReference>
<dbReference type="AlphaFoldDB" id="A0A7W2M3X2"/>
<keyword evidence="1" id="KW-0175">Coiled coil</keyword>